<evidence type="ECO:0000256" key="2">
    <source>
        <dbReference type="ARBA" id="ARBA00004725"/>
    </source>
</evidence>
<dbReference type="InterPro" id="IPR005720">
    <property type="entry name" value="Dihydroorotate_DH_cat"/>
</dbReference>
<dbReference type="OrthoDB" id="9794954at2"/>
<dbReference type="PANTHER" id="PTHR48109">
    <property type="entry name" value="DIHYDROOROTATE DEHYDROGENASE (QUINONE), MITOCHONDRIAL-RELATED"/>
    <property type="match status" value="1"/>
</dbReference>
<keyword evidence="4" id="KW-0288">FMN</keyword>
<evidence type="ECO:0000259" key="7">
    <source>
        <dbReference type="Pfam" id="PF01180"/>
    </source>
</evidence>
<evidence type="ECO:0000256" key="4">
    <source>
        <dbReference type="ARBA" id="ARBA00022643"/>
    </source>
</evidence>
<evidence type="ECO:0000256" key="3">
    <source>
        <dbReference type="ARBA" id="ARBA00022630"/>
    </source>
</evidence>
<dbReference type="Pfam" id="PF01180">
    <property type="entry name" value="DHO_dh"/>
    <property type="match status" value="1"/>
</dbReference>
<dbReference type="GO" id="GO:0006207">
    <property type="term" value="P:'de novo' pyrimidine nucleobase biosynthetic process"/>
    <property type="evidence" value="ECO:0007669"/>
    <property type="project" value="TreeGrafter"/>
</dbReference>
<evidence type="ECO:0000256" key="1">
    <source>
        <dbReference type="ARBA" id="ARBA00001917"/>
    </source>
</evidence>
<dbReference type="SUPFAM" id="SSF51395">
    <property type="entry name" value="FMN-linked oxidoreductases"/>
    <property type="match status" value="1"/>
</dbReference>
<dbReference type="GO" id="GO:0005737">
    <property type="term" value="C:cytoplasm"/>
    <property type="evidence" value="ECO:0007669"/>
    <property type="project" value="InterPro"/>
</dbReference>
<keyword evidence="3" id="KW-0285">Flavoprotein</keyword>
<accession>A0A4Z0BDX3</accession>
<reference evidence="8 9" key="1">
    <citation type="submission" date="2019-03" db="EMBL/GenBank/DDBJ databases">
        <title>Ramlibacter rhizophilus CCTCC AB2015357, whole genome shotgun sequence.</title>
        <authorList>
            <person name="Zhang X."/>
            <person name="Feng G."/>
            <person name="Zhu H."/>
        </authorList>
    </citation>
    <scope>NUCLEOTIDE SEQUENCE [LARGE SCALE GENOMIC DNA]</scope>
    <source>
        <strain evidence="8 9">CCTCC AB2015357</strain>
    </source>
</reference>
<keyword evidence="9" id="KW-1185">Reference proteome</keyword>
<dbReference type="RefSeq" id="WP_135286658.1">
    <property type="nucleotide sequence ID" value="NZ_SMLL01000007.1"/>
</dbReference>
<dbReference type="GO" id="GO:0004152">
    <property type="term" value="F:dihydroorotate dehydrogenase activity"/>
    <property type="evidence" value="ECO:0007669"/>
    <property type="project" value="TreeGrafter"/>
</dbReference>
<comment type="pathway">
    <text evidence="2">Pyrimidine metabolism; UMP biosynthesis via de novo pathway.</text>
</comment>
<dbReference type="AlphaFoldDB" id="A0A4Z0BDX3"/>
<keyword evidence="6" id="KW-0560">Oxidoreductase</keyword>
<gene>
    <name evidence="8" type="ORF">EZ242_18395</name>
</gene>
<dbReference type="InterPro" id="IPR050074">
    <property type="entry name" value="DHO_dehydrogenase"/>
</dbReference>
<evidence type="ECO:0000313" key="8">
    <source>
        <dbReference type="EMBL" id="TFY97492.1"/>
    </source>
</evidence>
<dbReference type="InterPro" id="IPR013785">
    <property type="entry name" value="Aldolase_TIM"/>
</dbReference>
<comment type="cofactor">
    <cofactor evidence="1">
        <name>FMN</name>
        <dbReference type="ChEBI" id="CHEBI:58210"/>
    </cofactor>
</comment>
<evidence type="ECO:0000313" key="9">
    <source>
        <dbReference type="Proteomes" id="UP000297564"/>
    </source>
</evidence>
<dbReference type="Gene3D" id="3.20.20.70">
    <property type="entry name" value="Aldolase class I"/>
    <property type="match status" value="1"/>
</dbReference>
<dbReference type="Proteomes" id="UP000297564">
    <property type="component" value="Unassembled WGS sequence"/>
</dbReference>
<comment type="caution">
    <text evidence="8">The sequence shown here is derived from an EMBL/GenBank/DDBJ whole genome shotgun (WGS) entry which is preliminary data.</text>
</comment>
<protein>
    <submittedName>
        <fullName evidence="8">Dihydroorotate dehydrogenase</fullName>
    </submittedName>
</protein>
<name>A0A4Z0BDX3_9BURK</name>
<evidence type="ECO:0000256" key="5">
    <source>
        <dbReference type="ARBA" id="ARBA00022975"/>
    </source>
</evidence>
<keyword evidence="5" id="KW-0665">Pyrimidine biosynthesis</keyword>
<organism evidence="8 9">
    <name type="scientific">Ramlibacter rhizophilus</name>
    <dbReference type="NCBI Taxonomy" id="1781167"/>
    <lineage>
        <taxon>Bacteria</taxon>
        <taxon>Pseudomonadati</taxon>
        <taxon>Pseudomonadota</taxon>
        <taxon>Betaproteobacteria</taxon>
        <taxon>Burkholderiales</taxon>
        <taxon>Comamonadaceae</taxon>
        <taxon>Ramlibacter</taxon>
    </lineage>
</organism>
<feature type="domain" description="Dihydroorotate dehydrogenase catalytic" evidence="7">
    <location>
        <begin position="86"/>
        <end position="309"/>
    </location>
</feature>
<proteinExistence type="predicted"/>
<dbReference type="GO" id="GO:0006221">
    <property type="term" value="P:pyrimidine nucleotide biosynthetic process"/>
    <property type="evidence" value="ECO:0007669"/>
    <property type="project" value="UniProtKB-KW"/>
</dbReference>
<dbReference type="PANTHER" id="PTHR48109:SF3">
    <property type="entry name" value="SLL0744 PROTEIN"/>
    <property type="match status" value="1"/>
</dbReference>
<dbReference type="EMBL" id="SMLL01000007">
    <property type="protein sequence ID" value="TFY97492.1"/>
    <property type="molecule type" value="Genomic_DNA"/>
</dbReference>
<evidence type="ECO:0000256" key="6">
    <source>
        <dbReference type="ARBA" id="ARBA00023002"/>
    </source>
</evidence>
<sequence length="361" mass="38817">MSTDKLRIRAGGLDLKNPVIAGSGEATMTADGIRAALRAGVGAVIAKSANESQGARDQLNHTDYLLFDSRWNPLPWNDKPPPDAQLFCRSGLQPQPFDQWVETLATVDREARAMGSYVVGSLILNNVDECIRMAREMEQAGLPAIDVLVAAVHGEQAARGAIAMVRDTQGVTDVVSKLRAAVKIPLWIKLPGQVEDVSRLAEAATSAGADAVNFIDRTLAMVPDIETRAPFLGTIAAIGGSWSLAVTCRWLAYTRKRLGADCHVIGTNGCRDGYDVVRMLLAGARAAEMTSAVMVQGPQILRQSIEELSGYLDRHGVTVEQIVGEAADKLTAYTDQPSRPGYWQNFIHPESRSPSTPGVNS</sequence>